<gene>
    <name evidence="3" type="ORF">DVH24_033938</name>
</gene>
<feature type="compositionally biased region" description="Polar residues" evidence="1">
    <location>
        <begin position="28"/>
        <end position="39"/>
    </location>
</feature>
<evidence type="ECO:0000313" key="4">
    <source>
        <dbReference type="Proteomes" id="UP000290289"/>
    </source>
</evidence>
<dbReference type="Pfam" id="PF05678">
    <property type="entry name" value="VQ"/>
    <property type="match status" value="1"/>
</dbReference>
<feature type="region of interest" description="Disordered" evidence="1">
    <location>
        <begin position="253"/>
        <end position="326"/>
    </location>
</feature>
<feature type="compositionally biased region" description="Polar residues" evidence="1">
    <location>
        <begin position="144"/>
        <end position="157"/>
    </location>
</feature>
<dbReference type="EMBL" id="RDQH01000327">
    <property type="protein sequence ID" value="RXI09321.1"/>
    <property type="molecule type" value="Genomic_DNA"/>
</dbReference>
<dbReference type="PANTHER" id="PTHR33179">
    <property type="entry name" value="VQ MOTIF-CONTAINING PROTEIN"/>
    <property type="match status" value="1"/>
</dbReference>
<accession>A0A498KQD6</accession>
<feature type="compositionally biased region" description="Polar residues" evidence="1">
    <location>
        <begin position="253"/>
        <end position="270"/>
    </location>
</feature>
<sequence>MDSGNSGSMQSSSGGDDEYDSRAESISAVLSNPPSQLGPMSNPPPHHHHHHQQMDPLSNMFDPLSSRLTNPNPLLNFDMMWSKTLRSNPNPTDLAGLSQPLLTSPCINQLGQSRGGAAAAGGGGVSSTFAALQIPQDNQNVSASFSAPNNQTHNNGVVRNPKKRSRASRRAPTTVLTTDTTNFRAMVQEFTGIPAPPFSSSSPFARSRLDLFGSAAAASSLMRSAGGGGGGGGLGLDAPPPYLLRPFAQKVTHQPPSSLLDPINSSSTNHNLLNVQNQNPSSSSSSSQVLNFQSLFQSQQQSPKYPLMSVTSPPHHHQAGSLGGPPHQHVGLTHPQQQQVNVNALSNNIVSSSDAALSRHDTGNGPSWGTDKTGSNKNIDNSNNIVDHQRLMSSINGNYGNGKLNYSAAGPSSNIVLDAGSVPSSTTAAATTTTPRSEGVIGGEIRGIVSRRNLFHTNQISFIDFAGIFKGTGGAGNILCESSLMAEMEAMRTALLACVEKGFGIVQLETYLKVMVDMLNGVLQLDAAIEVGLSFFSLPMPVMGYTSGGILCRACGRLSYVGLL</sequence>
<feature type="domain" description="VQ" evidence="2">
    <location>
        <begin position="170"/>
        <end position="197"/>
    </location>
</feature>
<feature type="compositionally biased region" description="Low complexity" evidence="1">
    <location>
        <begin position="1"/>
        <end position="14"/>
    </location>
</feature>
<evidence type="ECO:0000256" key="1">
    <source>
        <dbReference type="SAM" id="MobiDB-lite"/>
    </source>
</evidence>
<feature type="compositionally biased region" description="Low complexity" evidence="1">
    <location>
        <begin position="271"/>
        <end position="303"/>
    </location>
</feature>
<proteinExistence type="predicted"/>
<comment type="caution">
    <text evidence="3">The sequence shown here is derived from an EMBL/GenBank/DDBJ whole genome shotgun (WGS) entry which is preliminary data.</text>
</comment>
<feature type="region of interest" description="Disordered" evidence="1">
    <location>
        <begin position="1"/>
        <end position="65"/>
    </location>
</feature>
<dbReference type="Proteomes" id="UP000290289">
    <property type="component" value="Chromosome 1"/>
</dbReference>
<evidence type="ECO:0000313" key="3">
    <source>
        <dbReference type="EMBL" id="RXI09321.1"/>
    </source>
</evidence>
<feature type="compositionally biased region" description="Polar residues" evidence="1">
    <location>
        <begin position="364"/>
        <end position="382"/>
    </location>
</feature>
<dbReference type="InterPro" id="IPR008889">
    <property type="entry name" value="VQ"/>
</dbReference>
<feature type="region of interest" description="Disordered" evidence="1">
    <location>
        <begin position="144"/>
        <end position="173"/>
    </location>
</feature>
<feature type="region of interest" description="Disordered" evidence="1">
    <location>
        <begin position="354"/>
        <end position="382"/>
    </location>
</feature>
<dbReference type="PANTHER" id="PTHR33179:SF4">
    <property type="entry name" value="VQ MOTIF-CONTAINING PROTEIN"/>
    <property type="match status" value="1"/>
</dbReference>
<reference evidence="3 4" key="1">
    <citation type="submission" date="2018-10" db="EMBL/GenBank/DDBJ databases">
        <title>A high-quality apple genome assembly.</title>
        <authorList>
            <person name="Hu J."/>
        </authorList>
    </citation>
    <scope>NUCLEOTIDE SEQUENCE [LARGE SCALE GENOMIC DNA]</scope>
    <source>
        <strain evidence="4">cv. HFTH1</strain>
        <tissue evidence="3">Young leaf</tissue>
    </source>
</reference>
<feature type="compositionally biased region" description="Basic residues" evidence="1">
    <location>
        <begin position="160"/>
        <end position="169"/>
    </location>
</feature>
<evidence type="ECO:0000259" key="2">
    <source>
        <dbReference type="Pfam" id="PF05678"/>
    </source>
</evidence>
<dbReference type="AlphaFoldDB" id="A0A498KQD6"/>
<organism evidence="3 4">
    <name type="scientific">Malus domestica</name>
    <name type="common">Apple</name>
    <name type="synonym">Pyrus malus</name>
    <dbReference type="NCBI Taxonomy" id="3750"/>
    <lineage>
        <taxon>Eukaryota</taxon>
        <taxon>Viridiplantae</taxon>
        <taxon>Streptophyta</taxon>
        <taxon>Embryophyta</taxon>
        <taxon>Tracheophyta</taxon>
        <taxon>Spermatophyta</taxon>
        <taxon>Magnoliopsida</taxon>
        <taxon>eudicotyledons</taxon>
        <taxon>Gunneridae</taxon>
        <taxon>Pentapetalae</taxon>
        <taxon>rosids</taxon>
        <taxon>fabids</taxon>
        <taxon>Rosales</taxon>
        <taxon>Rosaceae</taxon>
        <taxon>Amygdaloideae</taxon>
        <taxon>Maleae</taxon>
        <taxon>Malus</taxon>
    </lineage>
</organism>
<protein>
    <recommendedName>
        <fullName evidence="2">VQ domain-containing protein</fullName>
    </recommendedName>
</protein>
<name>A0A498KQD6_MALDO</name>
<dbReference type="STRING" id="3750.A0A498KQD6"/>
<dbReference type="InterPro" id="IPR039609">
    <property type="entry name" value="VQ_15/22"/>
</dbReference>
<keyword evidence="4" id="KW-1185">Reference proteome</keyword>